<proteinExistence type="predicted"/>
<gene>
    <name evidence="1" type="ORF">FBU59_003475</name>
</gene>
<sequence length="270" mass="28464">MANAGVSTDSGFRHGGGAYFDMPAVPRPLSRAPSTIGMFRAETSMLTLDPFTFGSPSLAGAQALSGSGFLTSGTVTPSILSAREHPTGPTYHTPRFRVETELITDSGSTVGGGLATTNNSVEDLTALASMLNSAPGSPTLNPQHLTSFPFGAPTSANATPAAVVPQPALQSLLSTRNRRCTRNGTVSGGVVRWRDEHVVHAVSEPDLAFIRFAAFEDDQEVASTCISVSALKNGHRFIELGENDKNRLSRPICLLVHVQRPTHSRGARAL</sequence>
<dbReference type="Proteomes" id="UP001150603">
    <property type="component" value="Unassembled WGS sequence"/>
</dbReference>
<evidence type="ECO:0000313" key="2">
    <source>
        <dbReference type="Proteomes" id="UP001150603"/>
    </source>
</evidence>
<comment type="caution">
    <text evidence="1">The sequence shown here is derived from an EMBL/GenBank/DDBJ whole genome shotgun (WGS) entry which is preliminary data.</text>
</comment>
<accession>A0ACC1J8D8</accession>
<evidence type="ECO:0000313" key="1">
    <source>
        <dbReference type="EMBL" id="KAJ1941527.1"/>
    </source>
</evidence>
<keyword evidence="2" id="KW-1185">Reference proteome</keyword>
<organism evidence="1 2">
    <name type="scientific">Linderina macrospora</name>
    <dbReference type="NCBI Taxonomy" id="4868"/>
    <lineage>
        <taxon>Eukaryota</taxon>
        <taxon>Fungi</taxon>
        <taxon>Fungi incertae sedis</taxon>
        <taxon>Zoopagomycota</taxon>
        <taxon>Kickxellomycotina</taxon>
        <taxon>Kickxellomycetes</taxon>
        <taxon>Kickxellales</taxon>
        <taxon>Kickxellaceae</taxon>
        <taxon>Linderina</taxon>
    </lineage>
</organism>
<reference evidence="1" key="1">
    <citation type="submission" date="2022-07" db="EMBL/GenBank/DDBJ databases">
        <title>Phylogenomic reconstructions and comparative analyses of Kickxellomycotina fungi.</title>
        <authorList>
            <person name="Reynolds N.K."/>
            <person name="Stajich J.E."/>
            <person name="Barry K."/>
            <person name="Grigoriev I.V."/>
            <person name="Crous P."/>
            <person name="Smith M.E."/>
        </authorList>
    </citation>
    <scope>NUCLEOTIDE SEQUENCE</scope>
    <source>
        <strain evidence="1">NRRL 5244</strain>
    </source>
</reference>
<name>A0ACC1J8D8_9FUNG</name>
<protein>
    <submittedName>
        <fullName evidence="1">Uncharacterized protein</fullName>
    </submittedName>
</protein>
<dbReference type="EMBL" id="JANBPW010002237">
    <property type="protein sequence ID" value="KAJ1941527.1"/>
    <property type="molecule type" value="Genomic_DNA"/>
</dbReference>